<evidence type="ECO:0000313" key="3">
    <source>
        <dbReference type="EMBL" id="PHQ34351.1"/>
    </source>
</evidence>
<name>A0A2G1W5R5_9BACT</name>
<dbReference type="InterPro" id="IPR052173">
    <property type="entry name" value="Beta-lactam_resp_regulator"/>
</dbReference>
<keyword evidence="1" id="KW-1133">Transmembrane helix</keyword>
<feature type="domain" description="Peptidase M56" evidence="2">
    <location>
        <begin position="152"/>
        <end position="359"/>
    </location>
</feature>
<dbReference type="Proteomes" id="UP000225740">
    <property type="component" value="Unassembled WGS sequence"/>
</dbReference>
<accession>A0A2G1W5R5</accession>
<dbReference type="PANTHER" id="PTHR34978">
    <property type="entry name" value="POSSIBLE SENSOR-TRANSDUCER PROTEIN BLAR"/>
    <property type="match status" value="1"/>
</dbReference>
<feature type="transmembrane region" description="Helical" evidence="1">
    <location>
        <begin position="165"/>
        <end position="186"/>
    </location>
</feature>
<dbReference type="AlphaFoldDB" id="A0A2G1W5R5"/>
<dbReference type="SUPFAM" id="SSF49464">
    <property type="entry name" value="Carboxypeptidase regulatory domain-like"/>
    <property type="match status" value="1"/>
</dbReference>
<dbReference type="RefSeq" id="WP_099261496.1">
    <property type="nucleotide sequence ID" value="NZ_NIZW01000011.1"/>
</dbReference>
<sequence>MNLPSYGLSCVLFASLVSIAALTVNRLMHRFATARHGLLLSALVVILASPAWIALLRTPQVASRNPLSGLLVSERDTMVGGETNMLLPLRLDTPAETEVPDSMERHAEWLPSDEVSWEESAQTLQSNLPATSLAIQPAMTTGTSAESAVQANPLKDRIMRAARSVFPSLVAVSLLGTLFVLIRVFVGLVRLRQILRESTPVSSPRVRESFVEACERIGIRPDSVRLVVSDQVKIPIAARLIQSVVVLPREMVQDDSPSDLSQVLIHELAHVKRRDQWIVLLQHLASAIHWWNPLVHRLNRCLAEAREEICDNHVLVNCDAPSYCRTLLQITQRQSPSMVPFGAVGLFTSRWKLEQRIQSLLNANRIRATAMTWRARSCVAIGVLLVVAMGSQLAIPFVAVEAQVTGSSESPAKASVATQPTEDVEEPLQTSAFSGFVKDEFGRPIERAKVVAFYQLKEQREVASAVDTTDREGRFEFTDIPLTSPGLRSLFLSAYSSGCAIQSRHIRRSPASPPLEAARVDLEFELQPASLGVVDVVDEEGEPVAGAILTELHSKGEDSTVVYLHRDAWVQLGLPVPTSDANGRMEIPSISQASVYDVELVHPEFAKTPIWETPLSETPLTAVIEKGDPVKFVVTSPTDSGKIDEARVEVLVQEPGGISMVVCDVPESGVIETRLRDASSIITIKHPTLVSRSWYAYQTSKPTMEFSLHRTGTVRGRVVDTESGEGVENISVRFVANRRQHHLLRTNEEGYYDGEVAEGAYSVQIEDSQGQWKIPKDDRREIHVAANQTVQLKTFTATQSAPIQGRVLLESGEPVANAIVLQGFRQKPILTDTDGKFAVVRGSRMAQVVYAIHPTKKLSRVMSLPNEAKTLDMILAPEGSLRGIFIDSAGNALPDVPASLKMALSSRPNRGSTLSTIIRTRLTDGRGTVRFDGLMEGARYSLNANGKARSSFSERLQKSSRTYDVSTAPWEVVELKIPSALEAELNELARYQQAPGTIQPLRATNWLNGDPVDVVSGEADFRLIVFGRSKHSFQEANLVHQFYGDRGVQVVGVVGSRVSVPEIRDEWAASLDIPIAVDDSDAKIFSRYGVDINGGEFLYDGDGKFIERFDRGRDLLWIMRNHVLYRD</sequence>
<protein>
    <recommendedName>
        <fullName evidence="2">Peptidase M56 domain-containing protein</fullName>
    </recommendedName>
</protein>
<evidence type="ECO:0000313" key="4">
    <source>
        <dbReference type="Proteomes" id="UP000225740"/>
    </source>
</evidence>
<dbReference type="InterPro" id="IPR008756">
    <property type="entry name" value="Peptidase_M56"/>
</dbReference>
<dbReference type="Pfam" id="PF05569">
    <property type="entry name" value="Peptidase_M56"/>
    <property type="match status" value="1"/>
</dbReference>
<dbReference type="EMBL" id="NIZW01000011">
    <property type="protein sequence ID" value="PHQ34351.1"/>
    <property type="molecule type" value="Genomic_DNA"/>
</dbReference>
<dbReference type="InterPro" id="IPR008969">
    <property type="entry name" value="CarboxyPept-like_regulatory"/>
</dbReference>
<keyword evidence="1" id="KW-0472">Membrane</keyword>
<keyword evidence="4" id="KW-1185">Reference proteome</keyword>
<proteinExistence type="predicted"/>
<keyword evidence="1" id="KW-0812">Transmembrane</keyword>
<evidence type="ECO:0000259" key="2">
    <source>
        <dbReference type="Pfam" id="PF05569"/>
    </source>
</evidence>
<organism evidence="3 4">
    <name type="scientific">Rhodopirellula bahusiensis</name>
    <dbReference type="NCBI Taxonomy" id="2014065"/>
    <lineage>
        <taxon>Bacteria</taxon>
        <taxon>Pseudomonadati</taxon>
        <taxon>Planctomycetota</taxon>
        <taxon>Planctomycetia</taxon>
        <taxon>Pirellulales</taxon>
        <taxon>Pirellulaceae</taxon>
        <taxon>Rhodopirellula</taxon>
    </lineage>
</organism>
<evidence type="ECO:0000256" key="1">
    <source>
        <dbReference type="SAM" id="Phobius"/>
    </source>
</evidence>
<dbReference type="OrthoDB" id="256352at2"/>
<dbReference type="CDD" id="cd07341">
    <property type="entry name" value="M56_BlaR1_MecR1_like"/>
    <property type="match status" value="1"/>
</dbReference>
<dbReference type="PANTHER" id="PTHR34978:SF3">
    <property type="entry name" value="SLR0241 PROTEIN"/>
    <property type="match status" value="1"/>
</dbReference>
<dbReference type="GeneID" id="90609421"/>
<feature type="transmembrane region" description="Helical" evidence="1">
    <location>
        <begin position="6"/>
        <end position="25"/>
    </location>
</feature>
<feature type="transmembrane region" description="Helical" evidence="1">
    <location>
        <begin position="37"/>
        <end position="55"/>
    </location>
</feature>
<dbReference type="Gene3D" id="3.30.2010.10">
    <property type="entry name" value="Metalloproteases ('zincins'), catalytic domain"/>
    <property type="match status" value="1"/>
</dbReference>
<dbReference type="Gene3D" id="2.60.40.1120">
    <property type="entry name" value="Carboxypeptidase-like, regulatory domain"/>
    <property type="match status" value="1"/>
</dbReference>
<reference evidence="3 4" key="1">
    <citation type="submission" date="2017-06" db="EMBL/GenBank/DDBJ databases">
        <title>Description of Rhodopirellula bahusiensis sp. nov.</title>
        <authorList>
            <person name="Kizina J."/>
            <person name="Harder J."/>
        </authorList>
    </citation>
    <scope>NUCLEOTIDE SEQUENCE [LARGE SCALE GENOMIC DNA]</scope>
    <source>
        <strain evidence="3 4">SWK21</strain>
    </source>
</reference>
<gene>
    <name evidence="3" type="ORF">CEE69_15140</name>
</gene>
<comment type="caution">
    <text evidence="3">The sequence shown here is derived from an EMBL/GenBank/DDBJ whole genome shotgun (WGS) entry which is preliminary data.</text>
</comment>